<proteinExistence type="predicted"/>
<comment type="caution">
    <text evidence="3">The sequence shown here is derived from an EMBL/GenBank/DDBJ whole genome shotgun (WGS) entry which is preliminary data.</text>
</comment>
<feature type="region of interest" description="Disordered" evidence="1">
    <location>
        <begin position="575"/>
        <end position="610"/>
    </location>
</feature>
<dbReference type="EMBL" id="JAYMGO010000010">
    <property type="protein sequence ID" value="KAL1266649.1"/>
    <property type="molecule type" value="Genomic_DNA"/>
</dbReference>
<dbReference type="Pfam" id="PF14771">
    <property type="entry name" value="DUF4476"/>
    <property type="match status" value="1"/>
</dbReference>
<name>A0ABR3MPU9_9TELE</name>
<dbReference type="PANTHER" id="PTHR14880">
    <property type="entry name" value="PROLINE AND SERINE-RICH PROTEIN 1"/>
    <property type="match status" value="1"/>
</dbReference>
<evidence type="ECO:0000313" key="3">
    <source>
        <dbReference type="EMBL" id="KAL1266649.1"/>
    </source>
</evidence>
<feature type="compositionally biased region" description="Low complexity" evidence="1">
    <location>
        <begin position="271"/>
        <end position="290"/>
    </location>
</feature>
<feature type="compositionally biased region" description="Polar residues" evidence="1">
    <location>
        <begin position="241"/>
        <end position="270"/>
    </location>
</feature>
<evidence type="ECO:0000256" key="1">
    <source>
        <dbReference type="SAM" id="MobiDB-lite"/>
    </source>
</evidence>
<evidence type="ECO:0000313" key="4">
    <source>
        <dbReference type="Proteomes" id="UP001558613"/>
    </source>
</evidence>
<feature type="compositionally biased region" description="Low complexity" evidence="1">
    <location>
        <begin position="575"/>
        <end position="585"/>
    </location>
</feature>
<feature type="compositionally biased region" description="Low complexity" evidence="1">
    <location>
        <begin position="597"/>
        <end position="610"/>
    </location>
</feature>
<accession>A0ABR3MPU9</accession>
<feature type="compositionally biased region" description="Low complexity" evidence="1">
    <location>
        <begin position="357"/>
        <end position="373"/>
    </location>
</feature>
<feature type="region of interest" description="Disordered" evidence="1">
    <location>
        <begin position="236"/>
        <end position="534"/>
    </location>
</feature>
<keyword evidence="4" id="KW-1185">Reference proteome</keyword>
<dbReference type="PANTHER" id="PTHR14880:SF2">
    <property type="entry name" value="PROLINE AND SERINE-RICH PROTEIN 1"/>
    <property type="match status" value="1"/>
</dbReference>
<sequence>MDKKSFDIVLDEIRKCVLTDQRIKAIEQVHGYFSSEQVIDILKYFSWAEPQVKAVKALQHKMVAIPTTKVANILNCFTFSKDRIIVLELIALNISDAQNYRPVEDAFRTHLSEKKRARRILEQVCKVGCKAPVAMISSCGMIPGNPYPKGKPSQVTGTFPGLPAKKDGDDATLDGKGIAARILGPSKPSPSTYNPHRPVPYPIPPCRPHATIAPSAYNNAGLVSVGGVITASVPPPPYRATPNSAGYSRPVSQQNPTSNISGTPAMSPHNSTTSTPVTSQPQPTTPITPVFPGMVPSQNSISASPTPAPSPSVIKGPPVPAGSPQVASNSSGHTTPVPSPFPGMPPSGRNTPSVIKSHTPSGTPCGTPGPNTSIPLSPFHSAPRSETPSGGLTPTPRATGDPLTPHGAMGLHSMKGYPQSSDSQSALLLPGTPSTQSHSVIRSYTPSGMSSLTPGRSTPSMQGVGGLPVAPAAPSPKPSPGTSSQAAMSNPAGALFSEQHASSMARHGGGSGSNSPVPSAFKGPSRSGTPSLSSLVMPNSAVLARPMGMAHGSASPQSSLASTAGVAGLHSLSSALGSQSGSSPAPHFSAMSPFPGVQSSISTPSTPTPPVSSVYSGLAHSSAPTPSPFGLGLTSATSVFPGLPPGANPAFPGFGGSGPTAAGSPVLSSLMGLQGASSSVATVAPLQAAVAAAAAAGVPSSSPVLPGFASAFSSNFNPALVGQAGLTGSLQAPGGAAFPGLLSFPPGMPSFSTTASPAALTGLHNSAMQSALLQAHSASALDSYPPQPNGFTNYPAAAGSSFPLQPGLHPSLGWQ</sequence>
<reference evidence="3 4" key="1">
    <citation type="submission" date="2023-09" db="EMBL/GenBank/DDBJ databases">
        <authorList>
            <person name="Wang M."/>
        </authorList>
    </citation>
    <scope>NUCLEOTIDE SEQUENCE [LARGE SCALE GENOMIC DNA]</scope>
    <source>
        <strain evidence="3">GT-2023</strain>
        <tissue evidence="3">Liver</tissue>
    </source>
</reference>
<organism evidence="3 4">
    <name type="scientific">Cirrhinus molitorella</name>
    <name type="common">mud carp</name>
    <dbReference type="NCBI Taxonomy" id="172907"/>
    <lineage>
        <taxon>Eukaryota</taxon>
        <taxon>Metazoa</taxon>
        <taxon>Chordata</taxon>
        <taxon>Craniata</taxon>
        <taxon>Vertebrata</taxon>
        <taxon>Euteleostomi</taxon>
        <taxon>Actinopterygii</taxon>
        <taxon>Neopterygii</taxon>
        <taxon>Teleostei</taxon>
        <taxon>Ostariophysi</taxon>
        <taxon>Cypriniformes</taxon>
        <taxon>Cyprinidae</taxon>
        <taxon>Labeoninae</taxon>
        <taxon>Labeonini</taxon>
        <taxon>Cirrhinus</taxon>
    </lineage>
</organism>
<dbReference type="Proteomes" id="UP001558613">
    <property type="component" value="Unassembled WGS sequence"/>
</dbReference>
<evidence type="ECO:0000259" key="2">
    <source>
        <dbReference type="Pfam" id="PF14771"/>
    </source>
</evidence>
<dbReference type="InterPro" id="IPR042616">
    <property type="entry name" value="PROSER1"/>
</dbReference>
<feature type="domain" description="DUF4476" evidence="2">
    <location>
        <begin position="31"/>
        <end position="121"/>
    </location>
</feature>
<dbReference type="InterPro" id="IPR028011">
    <property type="entry name" value="DUF4476"/>
</dbReference>
<feature type="compositionally biased region" description="Polar residues" evidence="1">
    <location>
        <begin position="418"/>
        <end position="461"/>
    </location>
</feature>
<protein>
    <recommendedName>
        <fullName evidence="2">DUF4476 domain-containing protein</fullName>
    </recommendedName>
</protein>
<gene>
    <name evidence="3" type="ORF">QQF64_002324</name>
</gene>
<feature type="compositionally biased region" description="Polar residues" evidence="1">
    <location>
        <begin position="325"/>
        <end position="334"/>
    </location>
</feature>